<sequence length="191" mass="20926">MKSASQRLRGKSARDGEATLTGESAVLTELQLGHPSLRWVDRYSRLLDTRFRIPGTKVRFGLDFILGLVPGAGDAISMGLSGILIATMARNGASPRLVLRMLGNVGLDALVGTIPVLGNIFDLFYKANHRNLLLLREYYVEDKHRGSVWPILMAIVIALIILLGLMVMIFVWCINAIMNLFQAGSQVSSGM</sequence>
<dbReference type="Pfam" id="PF13430">
    <property type="entry name" value="DUF4112"/>
    <property type="match status" value="1"/>
</dbReference>
<evidence type="ECO:0000256" key="1">
    <source>
        <dbReference type="SAM" id="Phobius"/>
    </source>
</evidence>
<evidence type="ECO:0008006" key="4">
    <source>
        <dbReference type="Google" id="ProtNLM"/>
    </source>
</evidence>
<organism evidence="2 3">
    <name type="scientific">Rhodopirellula baltica SH28</name>
    <dbReference type="NCBI Taxonomy" id="993517"/>
    <lineage>
        <taxon>Bacteria</taxon>
        <taxon>Pseudomonadati</taxon>
        <taxon>Planctomycetota</taxon>
        <taxon>Planctomycetia</taxon>
        <taxon>Pirellulales</taxon>
        <taxon>Pirellulaceae</taxon>
        <taxon>Rhodopirellula</taxon>
    </lineage>
</organism>
<reference evidence="2 3" key="1">
    <citation type="journal article" date="2013" name="Mar. Genomics">
        <title>Expression of sulfatases in Rhodopirellula baltica and the diversity of sulfatases in the genus Rhodopirellula.</title>
        <authorList>
            <person name="Wegner C.E."/>
            <person name="Richter-Heitmann T."/>
            <person name="Klindworth A."/>
            <person name="Klockow C."/>
            <person name="Richter M."/>
            <person name="Achstetter T."/>
            <person name="Glockner F.O."/>
            <person name="Harder J."/>
        </authorList>
    </citation>
    <scope>NUCLEOTIDE SEQUENCE [LARGE SCALE GENOMIC DNA]</scope>
    <source>
        <strain evidence="2 3">SH28</strain>
    </source>
</reference>
<protein>
    <recommendedName>
        <fullName evidence="4">DUF4112 domain-containing protein</fullName>
    </recommendedName>
</protein>
<dbReference type="PATRIC" id="fig|993517.3.peg.3143"/>
<gene>
    <name evidence="2" type="ORF">RBSH_02900</name>
</gene>
<feature type="transmembrane region" description="Helical" evidence="1">
    <location>
        <begin position="60"/>
        <end position="85"/>
    </location>
</feature>
<dbReference type="InterPro" id="IPR025187">
    <property type="entry name" value="DUF4112"/>
</dbReference>
<feature type="transmembrane region" description="Helical" evidence="1">
    <location>
        <begin position="105"/>
        <end position="125"/>
    </location>
</feature>
<evidence type="ECO:0000313" key="3">
    <source>
        <dbReference type="Proteomes" id="UP000007993"/>
    </source>
</evidence>
<dbReference type="PANTHER" id="PTHR35519:SF2">
    <property type="entry name" value="PH DOMAIN PROTEIN"/>
    <property type="match status" value="1"/>
</dbReference>
<name>K5CDM0_RHOBT</name>
<dbReference type="RefSeq" id="WP_007332601.1">
    <property type="nucleotide sequence ID" value="NZ_AMCW01000082.1"/>
</dbReference>
<keyword evidence="1" id="KW-1133">Transmembrane helix</keyword>
<keyword evidence="1" id="KW-0812">Transmembrane</keyword>
<accession>K5CDM0</accession>
<dbReference type="EMBL" id="AMCW01000082">
    <property type="protein sequence ID" value="EKK01770.1"/>
    <property type="molecule type" value="Genomic_DNA"/>
</dbReference>
<dbReference type="Proteomes" id="UP000007993">
    <property type="component" value="Unassembled WGS sequence"/>
</dbReference>
<evidence type="ECO:0000313" key="2">
    <source>
        <dbReference type="EMBL" id="EKK01770.1"/>
    </source>
</evidence>
<keyword evidence="1" id="KW-0472">Membrane</keyword>
<feature type="transmembrane region" description="Helical" evidence="1">
    <location>
        <begin position="146"/>
        <end position="172"/>
    </location>
</feature>
<proteinExistence type="predicted"/>
<comment type="caution">
    <text evidence="2">The sequence shown here is derived from an EMBL/GenBank/DDBJ whole genome shotgun (WGS) entry which is preliminary data.</text>
</comment>
<dbReference type="AlphaFoldDB" id="K5CDM0"/>
<dbReference type="PANTHER" id="PTHR35519">
    <property type="entry name" value="MEMBRANE PROTEINS"/>
    <property type="match status" value="1"/>
</dbReference>